<keyword evidence="3" id="KW-1185">Reference proteome</keyword>
<evidence type="ECO:0000259" key="1">
    <source>
        <dbReference type="Pfam" id="PF12697"/>
    </source>
</evidence>
<reference evidence="2 3" key="1">
    <citation type="journal article" date="2019" name="Int. J. Syst. Evol. Microbiol.">
        <title>The Global Catalogue of Microorganisms (GCM) 10K type strain sequencing project: providing services to taxonomists for standard genome sequencing and annotation.</title>
        <authorList>
            <consortium name="The Broad Institute Genomics Platform"/>
            <consortium name="The Broad Institute Genome Sequencing Center for Infectious Disease"/>
            <person name="Wu L."/>
            <person name="Ma J."/>
        </authorList>
    </citation>
    <scope>NUCLEOTIDE SEQUENCE [LARGE SCALE GENOMIC DNA]</scope>
    <source>
        <strain evidence="2 3">JCM 10977</strain>
    </source>
</reference>
<name>A0ABN1Q2A9_9ACTN</name>
<proteinExistence type="predicted"/>
<dbReference type="Gene3D" id="3.40.50.1820">
    <property type="entry name" value="alpha/beta hydrolase"/>
    <property type="match status" value="1"/>
</dbReference>
<accession>A0ABN1Q2A9</accession>
<protein>
    <recommendedName>
        <fullName evidence="1">AB hydrolase-1 domain-containing protein</fullName>
    </recommendedName>
</protein>
<dbReference type="InterPro" id="IPR029058">
    <property type="entry name" value="AB_hydrolase_fold"/>
</dbReference>
<evidence type="ECO:0000313" key="2">
    <source>
        <dbReference type="EMBL" id="GAA0936572.1"/>
    </source>
</evidence>
<organism evidence="2 3">
    <name type="scientific">Kribbella koreensis</name>
    <dbReference type="NCBI Taxonomy" id="57909"/>
    <lineage>
        <taxon>Bacteria</taxon>
        <taxon>Bacillati</taxon>
        <taxon>Actinomycetota</taxon>
        <taxon>Actinomycetes</taxon>
        <taxon>Propionibacteriales</taxon>
        <taxon>Kribbellaceae</taxon>
        <taxon>Kribbella</taxon>
    </lineage>
</organism>
<dbReference type="Pfam" id="PF12697">
    <property type="entry name" value="Abhydrolase_6"/>
    <property type="match status" value="1"/>
</dbReference>
<dbReference type="EMBL" id="BAAAHK010000005">
    <property type="protein sequence ID" value="GAA0936572.1"/>
    <property type="molecule type" value="Genomic_DNA"/>
</dbReference>
<sequence>MTYVLIPGAGCTPWHWHPLTAELQARGQDVVAVDLPCDDETAGLREYRDAVLNAVGQRTELVLVAHSLGGFTAAAVCEQLPVDLIVFVAGMIPRPREAVSEYWSNTAYDWKGDPDSDYFFQDLPVELAAEARRRLRSQAGRPMDDPALFERWPDVPMQAVIATEDLLFPAGYLRKLTVDRLGVAPTELPGGHFPMLGHPGELAGLLEGWRRA</sequence>
<dbReference type="Proteomes" id="UP001500542">
    <property type="component" value="Unassembled WGS sequence"/>
</dbReference>
<dbReference type="PANTHER" id="PTHR37017">
    <property type="entry name" value="AB HYDROLASE-1 DOMAIN-CONTAINING PROTEIN-RELATED"/>
    <property type="match status" value="1"/>
</dbReference>
<dbReference type="SUPFAM" id="SSF53474">
    <property type="entry name" value="alpha/beta-Hydrolases"/>
    <property type="match status" value="1"/>
</dbReference>
<gene>
    <name evidence="2" type="ORF">GCM10009554_24190</name>
</gene>
<dbReference type="PANTHER" id="PTHR37017:SF11">
    <property type="entry name" value="ESTERASE_LIPASE_THIOESTERASE DOMAIN-CONTAINING PROTEIN"/>
    <property type="match status" value="1"/>
</dbReference>
<evidence type="ECO:0000313" key="3">
    <source>
        <dbReference type="Proteomes" id="UP001500542"/>
    </source>
</evidence>
<comment type="caution">
    <text evidence="2">The sequence shown here is derived from an EMBL/GenBank/DDBJ whole genome shotgun (WGS) entry which is preliminary data.</text>
</comment>
<dbReference type="InterPro" id="IPR052897">
    <property type="entry name" value="Sec-Metab_Biosynth_Hydrolase"/>
</dbReference>
<feature type="domain" description="AB hydrolase-1" evidence="1">
    <location>
        <begin position="4"/>
        <end position="203"/>
    </location>
</feature>
<dbReference type="InterPro" id="IPR000073">
    <property type="entry name" value="AB_hydrolase_1"/>
</dbReference>
<dbReference type="RefSeq" id="WP_343968066.1">
    <property type="nucleotide sequence ID" value="NZ_BAAAHK010000005.1"/>
</dbReference>